<feature type="chain" id="PRO_5008268651" evidence="1">
    <location>
        <begin position="22"/>
        <end position="199"/>
    </location>
</feature>
<keyword evidence="3" id="KW-1185">Reference proteome</keyword>
<name>A0A194XU80_MOLSC</name>
<organism evidence="2 3">
    <name type="scientific">Mollisia scopiformis</name>
    <name type="common">Conifer needle endophyte fungus</name>
    <name type="synonym">Phialocephala scopiformis</name>
    <dbReference type="NCBI Taxonomy" id="149040"/>
    <lineage>
        <taxon>Eukaryota</taxon>
        <taxon>Fungi</taxon>
        <taxon>Dikarya</taxon>
        <taxon>Ascomycota</taxon>
        <taxon>Pezizomycotina</taxon>
        <taxon>Leotiomycetes</taxon>
        <taxon>Helotiales</taxon>
        <taxon>Mollisiaceae</taxon>
        <taxon>Mollisia</taxon>
    </lineage>
</organism>
<dbReference type="InParanoid" id="A0A194XU80"/>
<evidence type="ECO:0000313" key="2">
    <source>
        <dbReference type="EMBL" id="KUJ23594.1"/>
    </source>
</evidence>
<dbReference type="AlphaFoldDB" id="A0A194XU80"/>
<gene>
    <name evidence="2" type="ORF">LY89DRAFT_186836</name>
</gene>
<dbReference type="RefSeq" id="XP_018077949.1">
    <property type="nucleotide sequence ID" value="XM_018205677.1"/>
</dbReference>
<dbReference type="GeneID" id="28815403"/>
<dbReference type="EMBL" id="KQ947405">
    <property type="protein sequence ID" value="KUJ23594.1"/>
    <property type="molecule type" value="Genomic_DNA"/>
</dbReference>
<evidence type="ECO:0000313" key="3">
    <source>
        <dbReference type="Proteomes" id="UP000070700"/>
    </source>
</evidence>
<sequence length="199" mass="20746">MHYAFLTLCLLGLTLLTLVEPIRKNTNNHAAALADEAQTYHDSHSAAEKSNKKAESFGSRLTDVVYSYAGQIHLAGSSPNDLGLVDAKCAADGLSCKHQDTCCSRKCELNTCRPACVADALSCAHDGTCCSNKCELGTCRPACVAYGLPCAHDGTCCSSLCISGQCHQNPCVKKGGPCSEGLQCCAGLTCAADETGTCI</sequence>
<dbReference type="KEGG" id="psco:LY89DRAFT_186836"/>
<evidence type="ECO:0000256" key="1">
    <source>
        <dbReference type="SAM" id="SignalP"/>
    </source>
</evidence>
<dbReference type="Proteomes" id="UP000070700">
    <property type="component" value="Unassembled WGS sequence"/>
</dbReference>
<proteinExistence type="predicted"/>
<protein>
    <submittedName>
        <fullName evidence="2">Uncharacterized protein</fullName>
    </submittedName>
</protein>
<reference evidence="2 3" key="1">
    <citation type="submission" date="2015-10" db="EMBL/GenBank/DDBJ databases">
        <title>Full genome of DAOMC 229536 Phialocephala scopiformis, a fungal endophyte of spruce producing the potent anti-insectan compound rugulosin.</title>
        <authorList>
            <consortium name="DOE Joint Genome Institute"/>
            <person name="Walker A.K."/>
            <person name="Frasz S.L."/>
            <person name="Seifert K.A."/>
            <person name="Miller J.D."/>
            <person name="Mondo S.J."/>
            <person name="Labutti K."/>
            <person name="Lipzen A."/>
            <person name="Dockter R."/>
            <person name="Kennedy M."/>
            <person name="Grigoriev I.V."/>
            <person name="Spatafora J.W."/>
        </authorList>
    </citation>
    <scope>NUCLEOTIDE SEQUENCE [LARGE SCALE GENOMIC DNA]</scope>
    <source>
        <strain evidence="2 3">CBS 120377</strain>
    </source>
</reference>
<feature type="signal peptide" evidence="1">
    <location>
        <begin position="1"/>
        <end position="21"/>
    </location>
</feature>
<accession>A0A194XU80</accession>
<keyword evidence="1" id="KW-0732">Signal</keyword>